<evidence type="ECO:0000256" key="2">
    <source>
        <dbReference type="ARBA" id="ARBA00005278"/>
    </source>
</evidence>
<gene>
    <name evidence="7" type="ORF">JCM21738_4990</name>
</gene>
<protein>
    <submittedName>
        <fullName evidence="7">Spore germination protein GerKA</fullName>
    </submittedName>
</protein>
<dbReference type="AlphaFoldDB" id="W4RWD6"/>
<feature type="region of interest" description="Disordered" evidence="5">
    <location>
        <begin position="475"/>
        <end position="497"/>
    </location>
</feature>
<feature type="transmembrane region" description="Helical" evidence="6">
    <location>
        <begin position="410"/>
        <end position="435"/>
    </location>
</feature>
<comment type="caution">
    <text evidence="7">The sequence shown here is derived from an EMBL/GenBank/DDBJ whole genome shotgun (WGS) entry which is preliminary data.</text>
</comment>
<reference evidence="7 8" key="1">
    <citation type="submission" date="2013-12" db="EMBL/GenBank/DDBJ databases">
        <title>NBRP : Genome information of microbial organism related human and environment.</title>
        <authorList>
            <person name="Hattori M."/>
            <person name="Oshima K."/>
            <person name="Inaba H."/>
            <person name="Suda W."/>
            <person name="Sakamoto M."/>
            <person name="Iino T."/>
            <person name="Kitahara M."/>
            <person name="Oshida Y."/>
            <person name="Iida T."/>
            <person name="Kudo T."/>
            <person name="Itoh T."/>
            <person name="Ahmed I."/>
            <person name="Ohkuma M."/>
        </authorList>
    </citation>
    <scope>NUCLEOTIDE SEQUENCE [LARGE SCALE GENOMIC DNA]</scope>
    <source>
        <strain evidence="7 8">JCM 21738</strain>
    </source>
</reference>
<evidence type="ECO:0000256" key="5">
    <source>
        <dbReference type="SAM" id="MobiDB-lite"/>
    </source>
</evidence>
<sequence>MKKVRLPKGLQQDIEDKAINNSLYQKLTSVFEHTADFKEMKFTKGGISFIFCFLETLVSKENFKEYLLLPLFELGSNVSNENLQSLNGKENHEIKELIEGILDGGYVLFICEHNESWLFNFPKSHQRAIEEPQNESIVRGAHDGFNENLEANISLLRMRIKDPDFTVKYHVLGEKTRTKVAVVFMKGIADKKVVAEVERRLSYISTDMVLSPGYIEEFIEDDPFSLFPQIVNTERPDRTIANLMEGRVALIGDGSSTALILPITFFAFYQSSDDYNSRWIPATFIRMLRYVSFIIAITLPALYIAINAFHLEVIPHELILSLKGSVEGIPYPPLMEAFFMEITIELIREAGIRLPKPVGQTIGIVGGLVIGDAVVSAGLISNIMIVVVAVTAISAFVVPSNEMSTTVRLIRFPLMVAASFLGFVGLMFGLIIIFIKLCKLESFGVPYFSPLAPLHVQDLKDTFFRLPLWKMNERPKNSRATNTKRQRDSRGWKIDGQ</sequence>
<dbReference type="PANTHER" id="PTHR22550:SF5">
    <property type="entry name" value="LEUCINE ZIPPER PROTEIN 4"/>
    <property type="match status" value="1"/>
</dbReference>
<evidence type="ECO:0000313" key="7">
    <source>
        <dbReference type="EMBL" id="GAE47944.1"/>
    </source>
</evidence>
<keyword evidence="6" id="KW-1133">Transmembrane helix</keyword>
<dbReference type="Proteomes" id="UP000018949">
    <property type="component" value="Unassembled WGS sequence"/>
</dbReference>
<feature type="transmembrane region" description="Helical" evidence="6">
    <location>
        <begin position="368"/>
        <end position="398"/>
    </location>
</feature>
<proteinExistence type="inferred from homology"/>
<dbReference type="Pfam" id="PF03323">
    <property type="entry name" value="GerA"/>
    <property type="match status" value="1"/>
</dbReference>
<dbReference type="PANTHER" id="PTHR22550">
    <property type="entry name" value="SPORE GERMINATION PROTEIN"/>
    <property type="match status" value="1"/>
</dbReference>
<dbReference type="RefSeq" id="WP_023626751.1">
    <property type="nucleotide sequence ID" value="NZ_BAUW01000110.1"/>
</dbReference>
<feature type="transmembrane region" description="Helical" evidence="6">
    <location>
        <begin position="290"/>
        <end position="309"/>
    </location>
</feature>
<dbReference type="eggNOG" id="COG0697">
    <property type="taxonomic scope" value="Bacteria"/>
</dbReference>
<evidence type="ECO:0000313" key="8">
    <source>
        <dbReference type="Proteomes" id="UP000018949"/>
    </source>
</evidence>
<evidence type="ECO:0000256" key="6">
    <source>
        <dbReference type="SAM" id="Phobius"/>
    </source>
</evidence>
<dbReference type="InterPro" id="IPR050768">
    <property type="entry name" value="UPF0353/GerABKA_families"/>
</dbReference>
<comment type="subcellular location">
    <subcellularLocation>
        <location evidence="4">Cell membrane</location>
    </subcellularLocation>
    <subcellularLocation>
        <location evidence="1">Membrane</location>
        <topology evidence="1">Multi-pass membrane protein</topology>
    </subcellularLocation>
</comment>
<dbReference type="PIRSF" id="PIRSF005690">
    <property type="entry name" value="GerBA"/>
    <property type="match status" value="1"/>
</dbReference>
<accession>W4RWD6</accession>
<keyword evidence="3 4" id="KW-0472">Membrane</keyword>
<dbReference type="GO" id="GO:0009847">
    <property type="term" value="P:spore germination"/>
    <property type="evidence" value="ECO:0007669"/>
    <property type="project" value="UniProtKB-UniRule"/>
</dbReference>
<evidence type="ECO:0000256" key="3">
    <source>
        <dbReference type="ARBA" id="ARBA00023136"/>
    </source>
</evidence>
<organism evidence="7 8">
    <name type="scientific">Mesobacillus boroniphilus JCM 21738</name>
    <dbReference type="NCBI Taxonomy" id="1294265"/>
    <lineage>
        <taxon>Bacteria</taxon>
        <taxon>Bacillati</taxon>
        <taxon>Bacillota</taxon>
        <taxon>Bacilli</taxon>
        <taxon>Bacillales</taxon>
        <taxon>Bacillaceae</taxon>
        <taxon>Mesobacillus</taxon>
    </lineage>
</organism>
<dbReference type="EMBL" id="BAUW01000110">
    <property type="protein sequence ID" value="GAE47944.1"/>
    <property type="molecule type" value="Genomic_DNA"/>
</dbReference>
<keyword evidence="6" id="KW-0812">Transmembrane</keyword>
<feature type="transmembrane region" description="Helical" evidence="6">
    <location>
        <begin position="248"/>
        <end position="269"/>
    </location>
</feature>
<evidence type="ECO:0000256" key="4">
    <source>
        <dbReference type="PIRNR" id="PIRNR005690"/>
    </source>
</evidence>
<dbReference type="InterPro" id="IPR004995">
    <property type="entry name" value="Spore_Ger"/>
</dbReference>
<dbReference type="GO" id="GO:0005886">
    <property type="term" value="C:plasma membrane"/>
    <property type="evidence" value="ECO:0007669"/>
    <property type="project" value="UniProtKB-SubCell"/>
</dbReference>
<feature type="compositionally biased region" description="Basic and acidic residues" evidence="5">
    <location>
        <begin position="485"/>
        <end position="497"/>
    </location>
</feature>
<keyword evidence="8" id="KW-1185">Reference proteome</keyword>
<name>W4RWD6_9BACI</name>
<evidence type="ECO:0000256" key="1">
    <source>
        <dbReference type="ARBA" id="ARBA00004141"/>
    </source>
</evidence>
<comment type="similarity">
    <text evidence="2 4">Belongs to the GerABKA family.</text>
</comment>